<dbReference type="EMBL" id="CYSC01000041">
    <property type="protein sequence ID" value="CUH73715.1"/>
    <property type="molecule type" value="Genomic_DNA"/>
</dbReference>
<dbReference type="SUPFAM" id="SSF53850">
    <property type="entry name" value="Periplasmic binding protein-like II"/>
    <property type="match status" value="1"/>
</dbReference>
<evidence type="ECO:0000256" key="2">
    <source>
        <dbReference type="ARBA" id="ARBA00023015"/>
    </source>
</evidence>
<reference evidence="7 9" key="1">
    <citation type="submission" date="2015-09" db="EMBL/GenBank/DDBJ databases">
        <authorList>
            <consortium name="Swine Surveillance"/>
        </authorList>
    </citation>
    <scope>NUCLEOTIDE SEQUENCE [LARGE SCALE GENOMIC DNA]</scope>
    <source>
        <strain evidence="7 9">5120</strain>
    </source>
</reference>
<keyword evidence="4" id="KW-0804">Transcription</keyword>
<dbReference type="InterPro" id="IPR005119">
    <property type="entry name" value="LysR_subst-bd"/>
</dbReference>
<keyword evidence="8" id="KW-1185">Reference proteome</keyword>
<evidence type="ECO:0000313" key="8">
    <source>
        <dbReference type="Proteomes" id="UP000051086"/>
    </source>
</evidence>
<dbReference type="Proteomes" id="UP000051887">
    <property type="component" value="Unassembled WGS sequence"/>
</dbReference>
<dbReference type="Pfam" id="PF00126">
    <property type="entry name" value="HTH_1"/>
    <property type="match status" value="1"/>
</dbReference>
<evidence type="ECO:0000256" key="4">
    <source>
        <dbReference type="ARBA" id="ARBA00023163"/>
    </source>
</evidence>
<reference evidence="6 8" key="2">
    <citation type="submission" date="2015-09" db="EMBL/GenBank/DDBJ databases">
        <authorList>
            <person name="Rodrigo-Torres L."/>
            <person name="Arahal D.R."/>
        </authorList>
    </citation>
    <scope>NUCLEOTIDE SEQUENCE [LARGE SCALE GENOMIC DNA]</scope>
    <source>
        <strain evidence="6 8">CECT 5118</strain>
    </source>
</reference>
<evidence type="ECO:0000313" key="6">
    <source>
        <dbReference type="EMBL" id="CUH69082.1"/>
    </source>
</evidence>
<evidence type="ECO:0000256" key="3">
    <source>
        <dbReference type="ARBA" id="ARBA00023125"/>
    </source>
</evidence>
<evidence type="ECO:0000313" key="9">
    <source>
        <dbReference type="Proteomes" id="UP000051887"/>
    </source>
</evidence>
<dbReference type="Pfam" id="PF03466">
    <property type="entry name" value="LysR_substrate"/>
    <property type="match status" value="1"/>
</dbReference>
<protein>
    <submittedName>
        <fullName evidence="6 7">HTH-type transcriptional regulatorc/MT2039</fullName>
    </submittedName>
</protein>
<dbReference type="GO" id="GO:0003677">
    <property type="term" value="F:DNA binding"/>
    <property type="evidence" value="ECO:0007669"/>
    <property type="project" value="UniProtKB-KW"/>
</dbReference>
<keyword evidence="2" id="KW-0805">Transcription regulation</keyword>
<evidence type="ECO:0000313" key="7">
    <source>
        <dbReference type="EMBL" id="CUH73715.1"/>
    </source>
</evidence>
<evidence type="ECO:0000256" key="1">
    <source>
        <dbReference type="ARBA" id="ARBA00009437"/>
    </source>
</evidence>
<dbReference type="PANTHER" id="PTHR30579:SF2">
    <property type="entry name" value="HTH-TYPE TRANSCRIPTIONAL REGULATOR ARGP"/>
    <property type="match status" value="1"/>
</dbReference>
<dbReference type="InterPro" id="IPR036390">
    <property type="entry name" value="WH_DNA-bd_sf"/>
</dbReference>
<dbReference type="AlphaFoldDB" id="A0A0N7LWH1"/>
<dbReference type="InterPro" id="IPR017685">
    <property type="entry name" value="ArgP"/>
</dbReference>
<dbReference type="NCBIfam" id="NF002964">
    <property type="entry name" value="PRK03635.1"/>
    <property type="match status" value="1"/>
</dbReference>
<name>A0A0N7LWH1_9RHOB</name>
<dbReference type="InterPro" id="IPR000847">
    <property type="entry name" value="LysR_HTH_N"/>
</dbReference>
<dbReference type="InterPro" id="IPR036388">
    <property type="entry name" value="WH-like_DNA-bd_sf"/>
</dbReference>
<feature type="domain" description="HTH lysR-type" evidence="5">
    <location>
        <begin position="2"/>
        <end position="58"/>
    </location>
</feature>
<dbReference type="PROSITE" id="PS50931">
    <property type="entry name" value="HTH_LYSR"/>
    <property type="match status" value="1"/>
</dbReference>
<dbReference type="NCBIfam" id="TIGR03298">
    <property type="entry name" value="argP"/>
    <property type="match status" value="1"/>
</dbReference>
<comment type="similarity">
    <text evidence="1">Belongs to the LysR transcriptional regulatory family.</text>
</comment>
<accession>A0A0N7LWH1</accession>
<dbReference type="Gene3D" id="1.10.10.10">
    <property type="entry name" value="Winged helix-like DNA-binding domain superfamily/Winged helix DNA-binding domain"/>
    <property type="match status" value="1"/>
</dbReference>
<dbReference type="OrthoDB" id="3252676at2"/>
<dbReference type="NCBIfam" id="NF009888">
    <property type="entry name" value="PRK13348.1"/>
    <property type="match status" value="1"/>
</dbReference>
<proteinExistence type="inferred from homology"/>
<dbReference type="GO" id="GO:0003700">
    <property type="term" value="F:DNA-binding transcription factor activity"/>
    <property type="evidence" value="ECO:0007669"/>
    <property type="project" value="InterPro"/>
</dbReference>
<dbReference type="PANTHER" id="PTHR30579">
    <property type="entry name" value="TRANSCRIPTIONAL REGULATOR"/>
    <property type="match status" value="1"/>
</dbReference>
<dbReference type="InterPro" id="IPR050176">
    <property type="entry name" value="LTTR"/>
</dbReference>
<dbReference type="Gene3D" id="3.40.190.290">
    <property type="match status" value="1"/>
</dbReference>
<dbReference type="SUPFAM" id="SSF46785">
    <property type="entry name" value="Winged helix' DNA-binding domain"/>
    <property type="match status" value="1"/>
</dbReference>
<keyword evidence="3" id="KW-0238">DNA-binding</keyword>
<organism evidence="7 9">
    <name type="scientific">Thalassovita autumnalis</name>
    <dbReference type="NCBI Taxonomy" id="2072972"/>
    <lineage>
        <taxon>Bacteria</taxon>
        <taxon>Pseudomonadati</taxon>
        <taxon>Pseudomonadota</taxon>
        <taxon>Alphaproteobacteria</taxon>
        <taxon>Rhodobacterales</taxon>
        <taxon>Roseobacteraceae</taxon>
        <taxon>Thalassovita</taxon>
    </lineage>
</organism>
<dbReference type="RefSeq" id="WP_058244847.1">
    <property type="nucleotide sequence ID" value="NZ_CYSB01000038.1"/>
</dbReference>
<evidence type="ECO:0000259" key="5">
    <source>
        <dbReference type="PROSITE" id="PS50931"/>
    </source>
</evidence>
<dbReference type="Proteomes" id="UP000051086">
    <property type="component" value="Unassembled WGS sequence"/>
</dbReference>
<sequence>MLDYTQLETLAAVLRLGSFDLAAAQLNITQSAVSQRIRQLEEHVGAPLVQRGSPCTGTEIGNRLARHLQEVALLEARVTGKAAGPAARMRIAVNADSLATWVLEALAQVPDHLYDVVVDDQDHSAEWLKRGEVSAAITSVANPPRGCESIPLGAMRYVASASPKYVQKHFQNGVDKSSIESAPFLVFNRKDKLQSTWIKQNFGIIHSTYFHQIPSTQGFVEAARLGLGWGMNPHGLVDNYLASGELVRLVAGSDLHVSLFWQHSRLFSDMLSPLTDAIRAVAKENLENVDKLVII</sequence>
<gene>
    <name evidence="6" type="ORF">TL5118_03041</name>
    <name evidence="7" type="ORF">TL5120_03527</name>
</gene>
<dbReference type="EMBL" id="CYSB01000038">
    <property type="protein sequence ID" value="CUH69082.1"/>
    <property type="molecule type" value="Genomic_DNA"/>
</dbReference>
<dbReference type="PRINTS" id="PR00039">
    <property type="entry name" value="HTHLYSR"/>
</dbReference>